<proteinExistence type="predicted"/>
<protein>
    <submittedName>
        <fullName evidence="2">Uncharacterized protein</fullName>
    </submittedName>
</protein>
<accession>C6LRY6</accession>
<feature type="region of interest" description="Disordered" evidence="1">
    <location>
        <begin position="236"/>
        <end position="255"/>
    </location>
</feature>
<evidence type="ECO:0000313" key="2">
    <source>
        <dbReference type="EMBL" id="EET01234.1"/>
    </source>
</evidence>
<evidence type="ECO:0000313" key="3">
    <source>
        <dbReference type="Proteomes" id="UP000002488"/>
    </source>
</evidence>
<feature type="compositionally biased region" description="Basic and acidic residues" evidence="1">
    <location>
        <begin position="240"/>
        <end position="255"/>
    </location>
</feature>
<sequence length="255" mass="29357">MEAFVNEAAFEAFLAESGKVRYNESSVAASASDIEPYRQAHERRENAVLAFRRNPFKRTEDAGGMTEEDKLKKRDQVIQRVNSMSMVDLLTDLMQEKKLTLSRNEKADFAALKRRRMLEHGANTPKRKPLPLPELKKLRQAERAYNKQCQEETRETGLYGISKTGRKYTPTIGTIENLLDLTWEKVHPEAAKRHRKLSDHRGRPSMWDGSRSIDGLPGRYADGELRIKHSTIRRLGGRIETAKDRKAQKPIRRES</sequence>
<dbReference type="OrthoDB" id="10253360at2759"/>
<dbReference type="AlphaFoldDB" id="C6LRY6"/>
<evidence type="ECO:0000256" key="1">
    <source>
        <dbReference type="SAM" id="MobiDB-lite"/>
    </source>
</evidence>
<dbReference type="VEuPathDB" id="GiardiaDB:GL50581_1521"/>
<dbReference type="OMA" id="WEKVHPE"/>
<comment type="caution">
    <text evidence="2">The sequence shown here is derived from an EMBL/GenBank/DDBJ whole genome shotgun (WGS) entry which is preliminary data.</text>
</comment>
<organism evidence="2 3">
    <name type="scientific">Giardia intestinalis (strain ATCC 50581 / GS clone H7)</name>
    <name type="common">Giardia lamblia</name>
    <dbReference type="NCBI Taxonomy" id="598745"/>
    <lineage>
        <taxon>Eukaryota</taxon>
        <taxon>Metamonada</taxon>
        <taxon>Diplomonadida</taxon>
        <taxon>Hexamitidae</taxon>
        <taxon>Giardiinae</taxon>
        <taxon>Giardia</taxon>
    </lineage>
</organism>
<dbReference type="Proteomes" id="UP000002488">
    <property type="component" value="Unassembled WGS sequence"/>
</dbReference>
<gene>
    <name evidence="2" type="ORF">GL50581_1521</name>
</gene>
<name>C6LRY6_GIAIB</name>
<dbReference type="EMBL" id="ACGJ01002162">
    <property type="protein sequence ID" value="EET01234.1"/>
    <property type="molecule type" value="Genomic_DNA"/>
</dbReference>
<reference evidence="2 3" key="1">
    <citation type="journal article" date="2009" name="PLoS Pathog.">
        <title>Draft genome sequencing of giardia intestinalis assemblage B isolate GS: is human giardiasis caused by two different species?</title>
        <authorList>
            <person name="Franzen O."/>
            <person name="Jerlstrom-Hultqvist J."/>
            <person name="Castro E."/>
            <person name="Sherwood E."/>
            <person name="Ankarklev J."/>
            <person name="Reiner D.S."/>
            <person name="Palm D."/>
            <person name="Andersson J.O."/>
            <person name="Andersson B."/>
            <person name="Svard S.G."/>
        </authorList>
    </citation>
    <scope>NUCLEOTIDE SEQUENCE [LARGE SCALE GENOMIC DNA]</scope>
    <source>
        <strain evidence="3">ATCC 50581 / GS clone H7</strain>
    </source>
</reference>